<organism evidence="1 2">
    <name type="scientific">Asticcacaulis biprosthecium C19</name>
    <dbReference type="NCBI Taxonomy" id="715226"/>
    <lineage>
        <taxon>Bacteria</taxon>
        <taxon>Pseudomonadati</taxon>
        <taxon>Pseudomonadota</taxon>
        <taxon>Alphaproteobacteria</taxon>
        <taxon>Caulobacterales</taxon>
        <taxon>Caulobacteraceae</taxon>
        <taxon>Asticcacaulis</taxon>
    </lineage>
</organism>
<protein>
    <submittedName>
        <fullName evidence="1">Uncharacterized protein</fullName>
    </submittedName>
</protein>
<dbReference type="EMBL" id="GL883077">
    <property type="protein sequence ID" value="EGF93124.1"/>
    <property type="molecule type" value="Genomic_DNA"/>
</dbReference>
<proteinExistence type="predicted"/>
<sequence>MNNLKAIFWFERMHNAARSRQTGEMRFGFFFRTTWREFGSPVTAA</sequence>
<gene>
    <name evidence="1" type="ORF">ABI_15640</name>
</gene>
<reference evidence="2" key="1">
    <citation type="submission" date="2011-03" db="EMBL/GenBank/DDBJ databases">
        <title>Draft genome sequence of Brevundimonas diminuta.</title>
        <authorList>
            <person name="Brown P.J.B."/>
            <person name="Buechlein A."/>
            <person name="Hemmerich C."/>
            <person name="Brun Y.V."/>
        </authorList>
    </citation>
    <scope>NUCLEOTIDE SEQUENCE [LARGE SCALE GENOMIC DNA]</scope>
    <source>
        <strain evidence="2">C19</strain>
    </source>
</reference>
<dbReference type="AlphaFoldDB" id="F4QJE1"/>
<evidence type="ECO:0000313" key="1">
    <source>
        <dbReference type="EMBL" id="EGF93124.1"/>
    </source>
</evidence>
<dbReference type="STRING" id="715226.ABI_15640"/>
<accession>F4QJE1</accession>
<dbReference type="Proteomes" id="UP000006512">
    <property type="component" value="Unassembled WGS sequence"/>
</dbReference>
<evidence type="ECO:0000313" key="2">
    <source>
        <dbReference type="Proteomes" id="UP000006512"/>
    </source>
</evidence>
<dbReference type="HOGENOM" id="CLU_3195557_0_0_5"/>
<keyword evidence="2" id="KW-1185">Reference proteome</keyword>
<name>F4QJE1_9CAUL</name>